<evidence type="ECO:0000256" key="11">
    <source>
        <dbReference type="RuleBase" id="RU000537"/>
    </source>
</evidence>
<dbReference type="GO" id="GO:0065002">
    <property type="term" value="P:intracellular protein transmembrane transport"/>
    <property type="evidence" value="ECO:0007669"/>
    <property type="project" value="UniProtKB-UniRule"/>
</dbReference>
<dbReference type="InterPro" id="IPR030659">
    <property type="entry name" value="SecY_CS"/>
</dbReference>
<comment type="subunit">
    <text evidence="10">Component of the Sec protein translocase complex. Heterotrimer consisting of SecY, SecE and SecG subunits. The heterotrimers can form oligomers, although 1 heterotrimer is thought to be able to translocate proteins. Interacts with the ribosome. Interacts with SecDF, and other proteins may be involved. Interacts with SecA.</text>
</comment>
<evidence type="ECO:0000256" key="2">
    <source>
        <dbReference type="ARBA" id="ARBA00005751"/>
    </source>
</evidence>
<dbReference type="PIRSF" id="PIRSF004557">
    <property type="entry name" value="SecY"/>
    <property type="match status" value="1"/>
</dbReference>
<dbReference type="SUPFAM" id="SSF103491">
    <property type="entry name" value="Preprotein translocase SecY subunit"/>
    <property type="match status" value="1"/>
</dbReference>
<feature type="transmembrane region" description="Helical" evidence="10">
    <location>
        <begin position="21"/>
        <end position="42"/>
    </location>
</feature>
<protein>
    <recommendedName>
        <fullName evidence="9 10">Protein translocase subunit SecY</fullName>
    </recommendedName>
</protein>
<proteinExistence type="inferred from homology"/>
<dbReference type="EMBL" id="LCIH01000002">
    <property type="protein sequence ID" value="KKT52422.1"/>
    <property type="molecule type" value="Genomic_DNA"/>
</dbReference>
<feature type="transmembrane region" description="Helical" evidence="10">
    <location>
        <begin position="178"/>
        <end position="195"/>
    </location>
</feature>
<dbReference type="InterPro" id="IPR023201">
    <property type="entry name" value="SecY_dom_sf"/>
</dbReference>
<dbReference type="HAMAP" id="MF_01465">
    <property type="entry name" value="SecY"/>
    <property type="match status" value="1"/>
</dbReference>
<dbReference type="PANTHER" id="PTHR10906">
    <property type="entry name" value="SECY/SEC61-ALPHA FAMILY MEMBER"/>
    <property type="match status" value="1"/>
</dbReference>
<dbReference type="GO" id="GO:0043952">
    <property type="term" value="P:protein transport by the Sec complex"/>
    <property type="evidence" value="ECO:0007669"/>
    <property type="project" value="UniProtKB-UniRule"/>
</dbReference>
<comment type="function">
    <text evidence="10 11">The central subunit of the protein translocation channel SecYEG. Consists of two halves formed by TMs 1-5 and 6-10. These two domains form a lateral gate at the front which open onto the bilayer between TMs 2 and 7, and are clamped together by SecE at the back. The channel is closed by both a pore ring composed of hydrophobic SecY resides and a short helix (helix 2A) on the extracellular side of the membrane which forms a plug. The plug probably moves laterally to allow the channel to open. The ring and the pore may move independently.</text>
</comment>
<keyword evidence="5 10" id="KW-0653">Protein transport</keyword>
<keyword evidence="6 10" id="KW-1133">Transmembrane helix</keyword>
<name>A0A0G1K7Y0_9BACT</name>
<evidence type="ECO:0000256" key="5">
    <source>
        <dbReference type="ARBA" id="ARBA00022927"/>
    </source>
</evidence>
<evidence type="ECO:0000256" key="13">
    <source>
        <dbReference type="RuleBase" id="RU004349"/>
    </source>
</evidence>
<dbReference type="PROSITE" id="PS00756">
    <property type="entry name" value="SECY_2"/>
    <property type="match status" value="1"/>
</dbReference>
<comment type="caution">
    <text evidence="14">The sequence shown here is derived from an EMBL/GenBank/DDBJ whole genome shotgun (WGS) entry which is preliminary data.</text>
</comment>
<feature type="transmembrane region" description="Helical" evidence="10">
    <location>
        <begin position="147"/>
        <end position="166"/>
    </location>
</feature>
<comment type="similarity">
    <text evidence="2 10 13">Belongs to the SecY/SEC61-alpha family.</text>
</comment>
<dbReference type="FunFam" id="1.10.3370.10:FF:000001">
    <property type="entry name" value="Preprotein translocase subunit SecY"/>
    <property type="match status" value="1"/>
</dbReference>
<evidence type="ECO:0000313" key="14">
    <source>
        <dbReference type="EMBL" id="KKT52422.1"/>
    </source>
</evidence>
<evidence type="ECO:0000256" key="9">
    <source>
        <dbReference type="ARBA" id="ARBA00039733"/>
    </source>
</evidence>
<evidence type="ECO:0000256" key="4">
    <source>
        <dbReference type="ARBA" id="ARBA00022692"/>
    </source>
</evidence>
<sequence length="426" mass="46026">MNNVLAPLRALFKIKDLRNRLIFTAIVIAIFRLVAHIPTPGINLAALKGLFDSSAFLSLLDVFSGGTLTNFSVMALGLNPYINASIIMQMMGMVVPSLEALQKEGDYGRQKINQYTRLLTIPLSFLQGIALIFLLRGQGLTTTADPLKLASIVFTLAAGTSFLIWLGEQLNEYGVGNGISLIIFVGIVTRLPVAAAQVLTTIDPSQIFTYLIFGLFAIASVYAIVRVGEAVREVPIQSARRGASFTSVVGNHLPLRLNQAGVIPIIFAVSFMLIPNLLSRVFAGSSQPILAQISRSVGLYLAPNSILYNVLYFALVVAFCYFYTAVVFNPEKIAKDLRSSGSFIPGIRPGPNTVDYLNFVLNRITLVGASFLGLVAIFPSIISGVTGITSIAIGGTGILIVVSVVLEILKTINSQLYMYSYDKFLD</sequence>
<dbReference type="AlphaFoldDB" id="A0A0G1K7Y0"/>
<evidence type="ECO:0000256" key="12">
    <source>
        <dbReference type="RuleBase" id="RU003484"/>
    </source>
</evidence>
<keyword evidence="8 10" id="KW-0472">Membrane</keyword>
<dbReference type="GO" id="GO:0006605">
    <property type="term" value="P:protein targeting"/>
    <property type="evidence" value="ECO:0007669"/>
    <property type="project" value="UniProtKB-UniRule"/>
</dbReference>
<dbReference type="PROSITE" id="PS00755">
    <property type="entry name" value="SECY_1"/>
    <property type="match status" value="1"/>
</dbReference>
<comment type="subcellular location">
    <subcellularLocation>
        <location evidence="10">Cell membrane</location>
        <topology evidence="10">Multi-pass membrane protein</topology>
    </subcellularLocation>
    <subcellularLocation>
        <location evidence="1 12">Membrane</location>
        <topology evidence="1 12">Multi-pass membrane protein</topology>
    </subcellularLocation>
</comment>
<dbReference type="STRING" id="1618387.UW44_C0002G0088"/>
<gene>
    <name evidence="10" type="primary">secY</name>
    <name evidence="14" type="ORF">UW44_C0002G0088</name>
</gene>
<dbReference type="GO" id="GO:0005886">
    <property type="term" value="C:plasma membrane"/>
    <property type="evidence" value="ECO:0007669"/>
    <property type="project" value="UniProtKB-SubCell"/>
</dbReference>
<feature type="transmembrane region" description="Helical" evidence="10">
    <location>
        <begin position="260"/>
        <end position="278"/>
    </location>
</feature>
<dbReference type="InterPro" id="IPR026593">
    <property type="entry name" value="SecY"/>
</dbReference>
<evidence type="ECO:0000256" key="10">
    <source>
        <dbReference type="HAMAP-Rule" id="MF_01465"/>
    </source>
</evidence>
<feature type="transmembrane region" description="Helical" evidence="10">
    <location>
        <begin position="118"/>
        <end position="135"/>
    </location>
</feature>
<feature type="transmembrane region" description="Helical" evidence="10">
    <location>
        <begin position="207"/>
        <end position="225"/>
    </location>
</feature>
<feature type="transmembrane region" description="Helical" evidence="10">
    <location>
        <begin position="306"/>
        <end position="328"/>
    </location>
</feature>
<evidence type="ECO:0000256" key="3">
    <source>
        <dbReference type="ARBA" id="ARBA00022448"/>
    </source>
</evidence>
<dbReference type="PRINTS" id="PR00303">
    <property type="entry name" value="SECYTRNLCASE"/>
</dbReference>
<dbReference type="Proteomes" id="UP000034006">
    <property type="component" value="Unassembled WGS sequence"/>
</dbReference>
<dbReference type="Pfam" id="PF00344">
    <property type="entry name" value="SecY"/>
    <property type="match status" value="1"/>
</dbReference>
<dbReference type="InterPro" id="IPR002208">
    <property type="entry name" value="SecY/SEC61-alpha"/>
</dbReference>
<reference evidence="14 15" key="1">
    <citation type="journal article" date="2015" name="Nature">
        <title>rRNA introns, odd ribosomes, and small enigmatic genomes across a large radiation of phyla.</title>
        <authorList>
            <person name="Brown C.T."/>
            <person name="Hug L.A."/>
            <person name="Thomas B.C."/>
            <person name="Sharon I."/>
            <person name="Castelle C.J."/>
            <person name="Singh A."/>
            <person name="Wilkins M.J."/>
            <person name="Williams K.H."/>
            <person name="Banfield J.F."/>
        </authorList>
    </citation>
    <scope>NUCLEOTIDE SEQUENCE [LARGE SCALE GENOMIC DNA]</scope>
</reference>
<feature type="transmembrane region" description="Helical" evidence="10">
    <location>
        <begin position="388"/>
        <end position="409"/>
    </location>
</feature>
<evidence type="ECO:0000256" key="6">
    <source>
        <dbReference type="ARBA" id="ARBA00022989"/>
    </source>
</evidence>
<dbReference type="Gene3D" id="1.10.3370.10">
    <property type="entry name" value="SecY subunit domain"/>
    <property type="match status" value="1"/>
</dbReference>
<feature type="transmembrane region" description="Helical" evidence="10">
    <location>
        <begin position="62"/>
        <end position="82"/>
    </location>
</feature>
<keyword evidence="10" id="KW-1003">Cell membrane</keyword>
<evidence type="ECO:0000256" key="8">
    <source>
        <dbReference type="ARBA" id="ARBA00023136"/>
    </source>
</evidence>
<feature type="transmembrane region" description="Helical" evidence="10">
    <location>
        <begin position="364"/>
        <end position="382"/>
    </location>
</feature>
<evidence type="ECO:0000256" key="1">
    <source>
        <dbReference type="ARBA" id="ARBA00004141"/>
    </source>
</evidence>
<evidence type="ECO:0000256" key="7">
    <source>
        <dbReference type="ARBA" id="ARBA00023010"/>
    </source>
</evidence>
<evidence type="ECO:0000313" key="15">
    <source>
        <dbReference type="Proteomes" id="UP000034006"/>
    </source>
</evidence>
<keyword evidence="3 10" id="KW-0813">Transport</keyword>
<dbReference type="PATRIC" id="fig|1618387.3.peg.171"/>
<keyword evidence="4 10" id="KW-0812">Transmembrane</keyword>
<accession>A0A0G1K7Y0</accession>
<organism evidence="14 15">
    <name type="scientific">Candidatus Collierbacteria bacterium GW2011_GWB2_44_22</name>
    <dbReference type="NCBI Taxonomy" id="1618387"/>
    <lineage>
        <taxon>Bacteria</taxon>
        <taxon>Candidatus Collieribacteriota</taxon>
    </lineage>
</organism>
<dbReference type="NCBIfam" id="TIGR00967">
    <property type="entry name" value="3a0501s007"/>
    <property type="match status" value="1"/>
</dbReference>
<keyword evidence="7 10" id="KW-0811">Translocation</keyword>